<feature type="repeat" description="ANK" evidence="3">
    <location>
        <begin position="776"/>
        <end position="808"/>
    </location>
</feature>
<feature type="domain" description="Protein kinase" evidence="5">
    <location>
        <begin position="388"/>
        <end position="694"/>
    </location>
</feature>
<dbReference type="Gene3D" id="3.40.50.200">
    <property type="entry name" value="Peptidase S8/S53 domain"/>
    <property type="match status" value="1"/>
</dbReference>
<dbReference type="InterPro" id="IPR002110">
    <property type="entry name" value="Ankyrin_rpt"/>
</dbReference>
<protein>
    <submittedName>
        <fullName evidence="6">Ankyrin repeats (3 copies) domain-containing protein</fullName>
    </submittedName>
</protein>
<comment type="caution">
    <text evidence="6">The sequence shown here is derived from an EMBL/GenBank/DDBJ whole genome shotgun (WGS) entry which is preliminary data.</text>
</comment>
<dbReference type="CDD" id="cd00306">
    <property type="entry name" value="Peptidases_S8_S53"/>
    <property type="match status" value="1"/>
</dbReference>
<dbReference type="SUPFAM" id="SSF52743">
    <property type="entry name" value="Subtilisin-like"/>
    <property type="match status" value="1"/>
</dbReference>
<evidence type="ECO:0000256" key="1">
    <source>
        <dbReference type="ARBA" id="ARBA00022737"/>
    </source>
</evidence>
<reference evidence="6" key="1">
    <citation type="submission" date="2022-09" db="EMBL/GenBank/DDBJ databases">
        <title>Chromosome-level assembly of Trichoderma breve T069, a fungus used in development of biopesticide product.</title>
        <authorList>
            <person name="Lin R."/>
            <person name="Liu T."/>
        </authorList>
    </citation>
    <scope>NUCLEOTIDE SEQUENCE</scope>
    <source>
        <strain evidence="6">T069</strain>
    </source>
</reference>
<dbReference type="InterPro" id="IPR051631">
    <property type="entry name" value="Ankyrin-KH/SAM_domain"/>
</dbReference>
<evidence type="ECO:0000313" key="7">
    <source>
        <dbReference type="Proteomes" id="UP001140511"/>
    </source>
</evidence>
<evidence type="ECO:0000256" key="4">
    <source>
        <dbReference type="SAM" id="MobiDB-lite"/>
    </source>
</evidence>
<dbReference type="InterPro" id="IPR000719">
    <property type="entry name" value="Prot_kinase_dom"/>
</dbReference>
<gene>
    <name evidence="6" type="ORF">T069G_10034</name>
</gene>
<dbReference type="AlphaFoldDB" id="A0A9W9BB97"/>
<dbReference type="InterPro" id="IPR011009">
    <property type="entry name" value="Kinase-like_dom_sf"/>
</dbReference>
<dbReference type="PANTHER" id="PTHR23206:SF7">
    <property type="entry name" value="PROTEIN KINASE DOMAIN-CONTAINING PROTEIN"/>
    <property type="match status" value="1"/>
</dbReference>
<dbReference type="GO" id="GO:0004672">
    <property type="term" value="F:protein kinase activity"/>
    <property type="evidence" value="ECO:0007669"/>
    <property type="project" value="InterPro"/>
</dbReference>
<dbReference type="PROSITE" id="PS50297">
    <property type="entry name" value="ANK_REP_REGION"/>
    <property type="match status" value="3"/>
</dbReference>
<dbReference type="SUPFAM" id="SSF48403">
    <property type="entry name" value="Ankyrin repeat"/>
    <property type="match status" value="1"/>
</dbReference>
<dbReference type="GO" id="GO:0005524">
    <property type="term" value="F:ATP binding"/>
    <property type="evidence" value="ECO:0007669"/>
    <property type="project" value="InterPro"/>
</dbReference>
<proteinExistence type="predicted"/>
<dbReference type="Gene3D" id="1.10.510.10">
    <property type="entry name" value="Transferase(Phosphotransferase) domain 1"/>
    <property type="match status" value="1"/>
</dbReference>
<sequence>MVARLFLTVAPQAELYIAKVADKQEMLDNQLHRITEAIKWAVLECDVDIISMSLLLPREHSGIDKELTETLSPSSQDAKRKLVFAAAGNFGLFKQRAFPARKEGVIAVHAADGSGDEPRFVPNPESKPDPESELNLSTLGENIKMRWPDSDNPGEMKDIYISGSSYATPIAAGIAANVLEFARHRLKMNEWMKDEIYSHHGMAKILKAMSCRRGGCDFVHPLAFWERAFHGGIWETQMLPHDNPLNSILFDQPWAISLEPQSDFTKGDIRAGTGGLRTGATKRTPKVDMITDDEYEAETSSSNPSNLCSTQATEDYRAENCIAKHPRELPLHVAFRITDDDDHQQGCDVPPSRCSDRDRFEHEDLPKLGLEELEYFEVKTTAELPFEIPKSSQYERPTIPTIVPVKAKSQNTRRQFVMEKFNLESELGEGADERMKRLCLKEAMTLWHARHQHVIEVAMAFTFEGDDTDDVEGPYFGIIMELAEQGDISRHLACQRPPAERAKISTWFACLTNAIAYIHSIGIRRRDIKPGNILLKKDGSVKLADFGISKMRLGRTSSTTTPEGPRANTPRYAAPEVGEGGTRGRQADIFALGAVFLEMLIAHSFKHLRPQLSEKLKPSRLGARFGRDVSGPAYAPSLRKIHDWINEIQADLTCGEEHWHRTILSLCLRMTSEIREARPSAEEVYSIISGSESLKNEAHEAGSSCNCDVASVQTENQKLIEACQRLDGYDEVVSLLENENNLQTKGAIQQAASHGRLSVVQQFLARGADVNQLDYCNQTALHCAAACGHADVAKLLLEHGAKIDIKDEEEQLPLHCASGQGQLEVVETLLAHDITGATSLSTDCYEQMPLHCAAKRGFTNVVRFLIGRMNNNSSNDDAVVKTDARQRTALHLAAGYGSEAVVRLLLDKVTDKGFVDSLDEIGMTALHWATIGRQRNGSYTKVMEVLLERGADVNIRGGAGYKTAIDHARDNRDEERIAVLLRADKIAR</sequence>
<feature type="region of interest" description="Disordered" evidence="4">
    <location>
        <begin position="113"/>
        <end position="135"/>
    </location>
</feature>
<dbReference type="Pfam" id="PF00069">
    <property type="entry name" value="Pkinase"/>
    <property type="match status" value="1"/>
</dbReference>
<dbReference type="Gene3D" id="1.25.40.20">
    <property type="entry name" value="Ankyrin repeat-containing domain"/>
    <property type="match status" value="2"/>
</dbReference>
<dbReference type="CDD" id="cd00180">
    <property type="entry name" value="PKc"/>
    <property type="match status" value="1"/>
</dbReference>
<dbReference type="InterPro" id="IPR036852">
    <property type="entry name" value="Peptidase_S8/S53_dom_sf"/>
</dbReference>
<keyword evidence="7" id="KW-1185">Reference proteome</keyword>
<accession>A0A9W9BB97</accession>
<dbReference type="GO" id="GO:0004252">
    <property type="term" value="F:serine-type endopeptidase activity"/>
    <property type="evidence" value="ECO:0007669"/>
    <property type="project" value="InterPro"/>
</dbReference>
<name>A0A9W9BB97_9HYPO</name>
<dbReference type="PANTHER" id="PTHR23206">
    <property type="entry name" value="MASK PROTEIN"/>
    <property type="match status" value="1"/>
</dbReference>
<keyword evidence="1" id="KW-0677">Repeat</keyword>
<dbReference type="PROSITE" id="PS50088">
    <property type="entry name" value="ANK_REPEAT"/>
    <property type="match status" value="4"/>
</dbReference>
<dbReference type="InterPro" id="IPR000209">
    <property type="entry name" value="Peptidase_S8/S53_dom"/>
</dbReference>
<feature type="repeat" description="ANK" evidence="3">
    <location>
        <begin position="921"/>
        <end position="958"/>
    </location>
</feature>
<dbReference type="Pfam" id="PF12796">
    <property type="entry name" value="Ank_2"/>
    <property type="match status" value="2"/>
</dbReference>
<dbReference type="SMART" id="SM00248">
    <property type="entry name" value="ANK"/>
    <property type="match status" value="6"/>
</dbReference>
<organism evidence="6 7">
    <name type="scientific">Trichoderma breve</name>
    <dbReference type="NCBI Taxonomy" id="2034170"/>
    <lineage>
        <taxon>Eukaryota</taxon>
        <taxon>Fungi</taxon>
        <taxon>Dikarya</taxon>
        <taxon>Ascomycota</taxon>
        <taxon>Pezizomycotina</taxon>
        <taxon>Sordariomycetes</taxon>
        <taxon>Hypocreomycetidae</taxon>
        <taxon>Hypocreales</taxon>
        <taxon>Hypocreaceae</taxon>
        <taxon>Trichoderma</taxon>
    </lineage>
</organism>
<dbReference type="EMBL" id="JAOPEN010000006">
    <property type="protein sequence ID" value="KAJ4856666.1"/>
    <property type="molecule type" value="Genomic_DNA"/>
</dbReference>
<feature type="repeat" description="ANK" evidence="3">
    <location>
        <begin position="743"/>
        <end position="775"/>
    </location>
</feature>
<dbReference type="GeneID" id="80871932"/>
<feature type="region of interest" description="Disordered" evidence="4">
    <location>
        <begin position="554"/>
        <end position="580"/>
    </location>
</feature>
<evidence type="ECO:0000259" key="5">
    <source>
        <dbReference type="PROSITE" id="PS50011"/>
    </source>
</evidence>
<keyword evidence="2 3" id="KW-0040">ANK repeat</keyword>
<evidence type="ECO:0000256" key="2">
    <source>
        <dbReference type="ARBA" id="ARBA00023043"/>
    </source>
</evidence>
<feature type="repeat" description="ANK" evidence="3">
    <location>
        <begin position="885"/>
        <end position="917"/>
    </location>
</feature>
<dbReference type="SUPFAM" id="SSF56112">
    <property type="entry name" value="Protein kinase-like (PK-like)"/>
    <property type="match status" value="1"/>
</dbReference>
<dbReference type="RefSeq" id="XP_056025722.1">
    <property type="nucleotide sequence ID" value="XM_056177244.1"/>
</dbReference>
<dbReference type="PROSITE" id="PS50011">
    <property type="entry name" value="PROTEIN_KINASE_DOM"/>
    <property type="match status" value="1"/>
</dbReference>
<evidence type="ECO:0000256" key="3">
    <source>
        <dbReference type="PROSITE-ProRule" id="PRU00023"/>
    </source>
</evidence>
<dbReference type="GO" id="GO:0005737">
    <property type="term" value="C:cytoplasm"/>
    <property type="evidence" value="ECO:0007669"/>
    <property type="project" value="TreeGrafter"/>
</dbReference>
<dbReference type="Pfam" id="PF00082">
    <property type="entry name" value="Peptidase_S8"/>
    <property type="match status" value="1"/>
</dbReference>
<evidence type="ECO:0000313" key="6">
    <source>
        <dbReference type="EMBL" id="KAJ4856666.1"/>
    </source>
</evidence>
<dbReference type="GO" id="GO:0006508">
    <property type="term" value="P:proteolysis"/>
    <property type="evidence" value="ECO:0007669"/>
    <property type="project" value="InterPro"/>
</dbReference>
<dbReference type="InterPro" id="IPR036770">
    <property type="entry name" value="Ankyrin_rpt-contain_sf"/>
</dbReference>
<dbReference type="PRINTS" id="PR01415">
    <property type="entry name" value="ANKYRIN"/>
</dbReference>
<dbReference type="SMART" id="SM00220">
    <property type="entry name" value="S_TKc"/>
    <property type="match status" value="1"/>
</dbReference>
<dbReference type="Proteomes" id="UP001140511">
    <property type="component" value="Unassembled WGS sequence"/>
</dbReference>